<evidence type="ECO:0000256" key="5">
    <source>
        <dbReference type="RuleBase" id="RU363032"/>
    </source>
</evidence>
<dbReference type="KEGG" id="pcat:Pcatena_05070"/>
<keyword evidence="2 5" id="KW-0812">Transmembrane</keyword>
<evidence type="ECO:0000256" key="3">
    <source>
        <dbReference type="ARBA" id="ARBA00022989"/>
    </source>
</evidence>
<keyword evidence="8" id="KW-1185">Reference proteome</keyword>
<dbReference type="Gene3D" id="1.10.3720.10">
    <property type="entry name" value="MetI-like"/>
    <property type="match status" value="2"/>
</dbReference>
<sequence>MSAGTTASAGGASGLASRARRARLLDAVLLAVLVGFCALFVVWPIACFVWQGLVPAADGSTFASVLADNAGLLANSALVGVLASVLSCVVALAVALVITFGPRLWSRVVTGLVAVSMISPPFVASLAYVELFGRRGLITHGILGLSVSPYGWQGVVLMQALFFAAINVILFTSVLGRVDRASIQAALDLGAPMRRVFSDIIVPLVRPATYVCLLLTFVRSVSDYATPVVIGGKFDTVATQIYVRVVGYSDLRGAAMLNVLLFAVSVAAFLAYRRLDAGVSAASGSLGVSARPAPDEAGFRLTGPVGVAAHAICALFSAFLAVLYLTIAHAAFTRGMGWSAPFTLENLEHLMTFDLGSLRRSIVFSLATALVSTALGLLAAYYAHRRRVRASVALDFVTTVAYTLPGICLGLGYILAFNRPPVELVGTSAILIAVLAAKELAISTRAFSSALAQVPAELDMAAADLGTPAVGILGRVLAPNLLEAAGVSLVNGFSSAMVSYSAVLFLVTPANKTAVFELFDALSGGKYGDAAMVSLAIIVVTTLVNVIFYKFLLKGRK</sequence>
<dbReference type="GO" id="GO:0055085">
    <property type="term" value="P:transmembrane transport"/>
    <property type="evidence" value="ECO:0007669"/>
    <property type="project" value="InterPro"/>
</dbReference>
<feature type="transmembrane region" description="Helical" evidence="5">
    <location>
        <begin position="253"/>
        <end position="272"/>
    </location>
</feature>
<evidence type="ECO:0000256" key="4">
    <source>
        <dbReference type="ARBA" id="ARBA00023136"/>
    </source>
</evidence>
<dbReference type="InterPro" id="IPR000515">
    <property type="entry name" value="MetI-like"/>
</dbReference>
<evidence type="ECO:0000256" key="1">
    <source>
        <dbReference type="ARBA" id="ARBA00004141"/>
    </source>
</evidence>
<protein>
    <submittedName>
        <fullName evidence="7">ABC transporter permease</fullName>
    </submittedName>
</protein>
<feature type="transmembrane region" description="Helical" evidence="5">
    <location>
        <begin position="108"/>
        <end position="129"/>
    </location>
</feature>
<dbReference type="PANTHER" id="PTHR43496:SF1">
    <property type="entry name" value="POLYGALACTURONAN_RHAMNOGALACTURONAN TRANSPORT SYSTEM PERMEASE PROTEIN YTEP"/>
    <property type="match status" value="1"/>
</dbReference>
<dbReference type="PANTHER" id="PTHR43496">
    <property type="entry name" value="PROTEIN LPLB"/>
    <property type="match status" value="1"/>
</dbReference>
<dbReference type="Proteomes" id="UP000273154">
    <property type="component" value="Chromosome"/>
</dbReference>
<evidence type="ECO:0000256" key="2">
    <source>
        <dbReference type="ARBA" id="ARBA00022692"/>
    </source>
</evidence>
<dbReference type="Pfam" id="PF00528">
    <property type="entry name" value="BPD_transp_1"/>
    <property type="match status" value="2"/>
</dbReference>
<feature type="transmembrane region" description="Helical" evidence="5">
    <location>
        <begin position="27"/>
        <end position="53"/>
    </location>
</feature>
<dbReference type="GeneID" id="88848644"/>
<comment type="similarity">
    <text evidence="5">Belongs to the binding-protein-dependent transport system permease family.</text>
</comment>
<feature type="transmembrane region" description="Helical" evidence="5">
    <location>
        <begin position="73"/>
        <end position="101"/>
    </location>
</feature>
<feature type="transmembrane region" description="Helical" evidence="5">
    <location>
        <begin position="149"/>
        <end position="175"/>
    </location>
</feature>
<accession>A0A3G9K9Q6</accession>
<dbReference type="CDD" id="cd06261">
    <property type="entry name" value="TM_PBP2"/>
    <property type="match status" value="2"/>
</dbReference>
<feature type="domain" description="ABC transmembrane type-1" evidence="6">
    <location>
        <begin position="358"/>
        <end position="548"/>
    </location>
</feature>
<feature type="transmembrane region" description="Helical" evidence="5">
    <location>
        <begin position="196"/>
        <end position="218"/>
    </location>
</feature>
<feature type="transmembrane region" description="Helical" evidence="5">
    <location>
        <begin position="394"/>
        <end position="416"/>
    </location>
</feature>
<evidence type="ECO:0000313" key="8">
    <source>
        <dbReference type="Proteomes" id="UP000273154"/>
    </source>
</evidence>
<dbReference type="AlphaFoldDB" id="A0A3G9K9Q6"/>
<keyword evidence="3 5" id="KW-1133">Transmembrane helix</keyword>
<feature type="domain" description="ABC transmembrane type-1" evidence="6">
    <location>
        <begin position="73"/>
        <end position="272"/>
    </location>
</feature>
<dbReference type="GO" id="GO:0005886">
    <property type="term" value="C:plasma membrane"/>
    <property type="evidence" value="ECO:0007669"/>
    <property type="project" value="UniProtKB-SubCell"/>
</dbReference>
<name>A0A3G9K9Q6_9ACTN</name>
<dbReference type="InterPro" id="IPR035906">
    <property type="entry name" value="MetI-like_sf"/>
</dbReference>
<comment type="subcellular location">
    <subcellularLocation>
        <location evidence="5">Cell membrane</location>
        <topology evidence="5">Multi-pass membrane protein</topology>
    </subcellularLocation>
    <subcellularLocation>
        <location evidence="1">Membrane</location>
        <topology evidence="1">Multi-pass membrane protein</topology>
    </subcellularLocation>
</comment>
<feature type="transmembrane region" description="Helical" evidence="5">
    <location>
        <begin position="530"/>
        <end position="552"/>
    </location>
</feature>
<dbReference type="EMBL" id="AP019367">
    <property type="protein sequence ID" value="BBH49920.1"/>
    <property type="molecule type" value="Genomic_DNA"/>
</dbReference>
<dbReference type="SUPFAM" id="SSF161098">
    <property type="entry name" value="MetI-like"/>
    <property type="match status" value="2"/>
</dbReference>
<feature type="transmembrane region" description="Helical" evidence="5">
    <location>
        <begin position="307"/>
        <end position="332"/>
    </location>
</feature>
<evidence type="ECO:0000259" key="6">
    <source>
        <dbReference type="PROSITE" id="PS50928"/>
    </source>
</evidence>
<feature type="transmembrane region" description="Helical" evidence="5">
    <location>
        <begin position="489"/>
        <end position="510"/>
    </location>
</feature>
<dbReference type="OrthoDB" id="9808619at2"/>
<reference evidence="8" key="1">
    <citation type="submission" date="2018-11" db="EMBL/GenBank/DDBJ databases">
        <title>Comparative genomics of Parolsenella catena and Libanicoccus massiliensis: Reclassification of Libanicoccus massiliensis as Parolsenella massiliensis comb. nov.</title>
        <authorList>
            <person name="Sakamoto M."/>
            <person name="Ikeyama N."/>
            <person name="Murakami T."/>
            <person name="Mori H."/>
            <person name="Yuki M."/>
            <person name="Ohkuma M."/>
        </authorList>
    </citation>
    <scope>NUCLEOTIDE SEQUENCE [LARGE SCALE GENOMIC DNA]</scope>
    <source>
        <strain evidence="8">JCM 31932</strain>
    </source>
</reference>
<organism evidence="7 8">
    <name type="scientific">Parolsenella catena</name>
    <dbReference type="NCBI Taxonomy" id="2003188"/>
    <lineage>
        <taxon>Bacteria</taxon>
        <taxon>Bacillati</taxon>
        <taxon>Actinomycetota</taxon>
        <taxon>Coriobacteriia</taxon>
        <taxon>Coriobacteriales</taxon>
        <taxon>Atopobiaceae</taxon>
        <taxon>Parolsenella</taxon>
    </lineage>
</organism>
<feature type="transmembrane region" description="Helical" evidence="5">
    <location>
        <begin position="362"/>
        <end position="382"/>
    </location>
</feature>
<dbReference type="PROSITE" id="PS50928">
    <property type="entry name" value="ABC_TM1"/>
    <property type="match status" value="2"/>
</dbReference>
<proteinExistence type="inferred from homology"/>
<gene>
    <name evidence="7" type="ORF">Pcatena_05070</name>
</gene>
<keyword evidence="5" id="KW-0813">Transport</keyword>
<keyword evidence="4 5" id="KW-0472">Membrane</keyword>
<evidence type="ECO:0000313" key="7">
    <source>
        <dbReference type="EMBL" id="BBH49920.1"/>
    </source>
</evidence>
<dbReference type="RefSeq" id="WP_126421357.1">
    <property type="nucleotide sequence ID" value="NZ_AP019367.1"/>
</dbReference>